<reference evidence="1" key="2">
    <citation type="submission" date="2020-06" db="EMBL/GenBank/DDBJ databases">
        <authorList>
            <person name="Sheffer M."/>
        </authorList>
    </citation>
    <scope>NUCLEOTIDE SEQUENCE</scope>
</reference>
<gene>
    <name evidence="1" type="ORF">HNY73_010555</name>
</gene>
<reference evidence="1" key="1">
    <citation type="journal article" date="2020" name="bioRxiv">
        <title>Chromosome-level reference genome of the European wasp spider Argiope bruennichi: a resource for studies on range expansion and evolutionary adaptation.</title>
        <authorList>
            <person name="Sheffer M.M."/>
            <person name="Hoppe A."/>
            <person name="Krehenwinkel H."/>
            <person name="Uhl G."/>
            <person name="Kuss A.W."/>
            <person name="Jensen L."/>
            <person name="Jensen C."/>
            <person name="Gillespie R.G."/>
            <person name="Hoff K.J."/>
            <person name="Prost S."/>
        </authorList>
    </citation>
    <scope>NUCLEOTIDE SEQUENCE</scope>
</reference>
<evidence type="ECO:0000313" key="1">
    <source>
        <dbReference type="EMBL" id="KAF8784948.1"/>
    </source>
</evidence>
<dbReference type="Proteomes" id="UP000807504">
    <property type="component" value="Unassembled WGS sequence"/>
</dbReference>
<organism evidence="1 2">
    <name type="scientific">Argiope bruennichi</name>
    <name type="common">Wasp spider</name>
    <name type="synonym">Aranea bruennichi</name>
    <dbReference type="NCBI Taxonomy" id="94029"/>
    <lineage>
        <taxon>Eukaryota</taxon>
        <taxon>Metazoa</taxon>
        <taxon>Ecdysozoa</taxon>
        <taxon>Arthropoda</taxon>
        <taxon>Chelicerata</taxon>
        <taxon>Arachnida</taxon>
        <taxon>Araneae</taxon>
        <taxon>Araneomorphae</taxon>
        <taxon>Entelegynae</taxon>
        <taxon>Araneoidea</taxon>
        <taxon>Araneidae</taxon>
        <taxon>Argiope</taxon>
    </lineage>
</organism>
<keyword evidence="2" id="KW-1185">Reference proteome</keyword>
<evidence type="ECO:0000313" key="2">
    <source>
        <dbReference type="Proteomes" id="UP000807504"/>
    </source>
</evidence>
<accession>A0A8T0F3V8</accession>
<sequence>MGHFTTDDLAYDLEATLLSEGELIHYRHCRVVFGVSNSQFLLGSTIQYHLERKLEEAKHGRGKCPECIIQNLMNSFYVDNCLGSVETHSELERFIDVATEIMAYEGGRILIQ</sequence>
<dbReference type="EMBL" id="JABXBU010000030">
    <property type="protein sequence ID" value="KAF8784948.1"/>
    <property type="molecule type" value="Genomic_DNA"/>
</dbReference>
<protein>
    <submittedName>
        <fullName evidence="1">Uncharacterized protein</fullName>
    </submittedName>
</protein>
<dbReference type="AlphaFoldDB" id="A0A8T0F3V8"/>
<comment type="caution">
    <text evidence="1">The sequence shown here is derived from an EMBL/GenBank/DDBJ whole genome shotgun (WGS) entry which is preliminary data.</text>
</comment>
<name>A0A8T0F3V8_ARGBR</name>
<proteinExistence type="predicted"/>